<keyword evidence="1" id="KW-0812">Transmembrane</keyword>
<feature type="transmembrane region" description="Helical" evidence="1">
    <location>
        <begin position="242"/>
        <end position="268"/>
    </location>
</feature>
<evidence type="ECO:0000313" key="3">
    <source>
        <dbReference type="Proteomes" id="UP000247483"/>
    </source>
</evidence>
<dbReference type="Proteomes" id="UP000247483">
    <property type="component" value="Unassembled WGS sequence"/>
</dbReference>
<organism evidence="2 3">
    <name type="scientific">Gilliamella apicola</name>
    <dbReference type="NCBI Taxonomy" id="1196095"/>
    <lineage>
        <taxon>Bacteria</taxon>
        <taxon>Pseudomonadati</taxon>
        <taxon>Pseudomonadota</taxon>
        <taxon>Gammaproteobacteria</taxon>
        <taxon>Orbales</taxon>
        <taxon>Orbaceae</taxon>
        <taxon>Gilliamella</taxon>
    </lineage>
</organism>
<feature type="transmembrane region" description="Helical" evidence="1">
    <location>
        <begin position="84"/>
        <end position="101"/>
    </location>
</feature>
<proteinExistence type="predicted"/>
<accession>A0A2V4E5Q1</accession>
<feature type="transmembrane region" description="Helical" evidence="1">
    <location>
        <begin position="207"/>
        <end position="230"/>
    </location>
</feature>
<reference evidence="2 3" key="1">
    <citation type="submission" date="2018-05" db="EMBL/GenBank/DDBJ databases">
        <title>Reference genomes for bee gut microbiota database.</title>
        <authorList>
            <person name="Ellegaard K.M."/>
        </authorList>
    </citation>
    <scope>NUCLEOTIDE SEQUENCE [LARGE SCALE GENOMIC DNA]</scope>
    <source>
        <strain evidence="2 3">ESL0177</strain>
    </source>
</reference>
<feature type="transmembrane region" description="Helical" evidence="1">
    <location>
        <begin position="134"/>
        <end position="159"/>
    </location>
</feature>
<feature type="transmembrane region" description="Helical" evidence="1">
    <location>
        <begin position="45"/>
        <end position="72"/>
    </location>
</feature>
<comment type="caution">
    <text evidence="2">The sequence shown here is derived from an EMBL/GenBank/DDBJ whole genome shotgun (WGS) entry which is preliminary data.</text>
</comment>
<name>A0A2V4E5Q1_9GAMM</name>
<keyword evidence="1" id="KW-1133">Transmembrane helix</keyword>
<dbReference type="AlphaFoldDB" id="A0A2V4E5Q1"/>
<feature type="transmembrane region" description="Helical" evidence="1">
    <location>
        <begin position="12"/>
        <end position="33"/>
    </location>
</feature>
<feature type="transmembrane region" description="Helical" evidence="1">
    <location>
        <begin position="180"/>
        <end position="201"/>
    </location>
</feature>
<keyword evidence="1" id="KW-0472">Membrane</keyword>
<evidence type="ECO:0000256" key="1">
    <source>
        <dbReference type="SAM" id="Phobius"/>
    </source>
</evidence>
<evidence type="ECO:0000313" key="2">
    <source>
        <dbReference type="EMBL" id="PXZ05744.1"/>
    </source>
</evidence>
<dbReference type="EMBL" id="QGLP01000004">
    <property type="protein sequence ID" value="PXZ05744.1"/>
    <property type="molecule type" value="Genomic_DNA"/>
</dbReference>
<sequence length="323" mass="37742">MDTQNQSYFKLPCLFIFINFGCSLFNSIFNLVIKSDSYLSEGNIYIAQLIHSLTLGSMNYYFLVFIISVFFCQKYCLYNVSKNWKVISLLSVIFFLITYFLQTPLFEFGVEIFILFYNYFLINFDLIHDDSFSYFYLIFTYRLILIIDLFMLIIMFYFIGRNNIIYRSAINFNSDQLKKIHIQLYSIFLSYISLAIIYHFLQPSISLVLAPVLIGLLLSVILYILFTVVIKNSFKQVNSKVSFAKLILSGMVTTFLSGLVSATIYYVIFMNDISPSLSLISKIQSQSLNNLIFLLAINLLLSLLISRYFIKFLYKKDESLFIN</sequence>
<protein>
    <submittedName>
        <fullName evidence="2">Uncharacterized protein</fullName>
    </submittedName>
</protein>
<gene>
    <name evidence="2" type="ORF">DKK79_03460</name>
</gene>
<feature type="transmembrane region" description="Helical" evidence="1">
    <location>
        <begin position="288"/>
        <end position="310"/>
    </location>
</feature>